<evidence type="ECO:0000256" key="7">
    <source>
        <dbReference type="ARBA" id="ARBA00022741"/>
    </source>
</evidence>
<dbReference type="OrthoDB" id="5857966at2759"/>
<dbReference type="InterPro" id="IPR011009">
    <property type="entry name" value="Kinase-like_dom_sf"/>
</dbReference>
<dbReference type="PANTHER" id="PTHR27009">
    <property type="entry name" value="RUST RESISTANCE KINASE LR10-RELATED"/>
    <property type="match status" value="1"/>
</dbReference>
<feature type="binding site" evidence="15">
    <location>
        <position position="531"/>
    </location>
    <ligand>
        <name>ATP</name>
        <dbReference type="ChEBI" id="CHEBI:30616"/>
    </ligand>
</feature>
<evidence type="ECO:0000256" key="1">
    <source>
        <dbReference type="ARBA" id="ARBA00004479"/>
    </source>
</evidence>
<feature type="region of interest" description="Disordered" evidence="16">
    <location>
        <begin position="394"/>
        <end position="416"/>
    </location>
</feature>
<dbReference type="STRING" id="218851.A0A2G5EAN5"/>
<keyword evidence="4" id="KW-0808">Transferase</keyword>
<comment type="catalytic activity">
    <reaction evidence="13">
        <text>L-threonyl-[protein] + ATP = O-phospho-L-threonyl-[protein] + ADP + H(+)</text>
        <dbReference type="Rhea" id="RHEA:46608"/>
        <dbReference type="Rhea" id="RHEA-COMP:11060"/>
        <dbReference type="Rhea" id="RHEA-COMP:11605"/>
        <dbReference type="ChEBI" id="CHEBI:15378"/>
        <dbReference type="ChEBI" id="CHEBI:30013"/>
        <dbReference type="ChEBI" id="CHEBI:30616"/>
        <dbReference type="ChEBI" id="CHEBI:61977"/>
        <dbReference type="ChEBI" id="CHEBI:456216"/>
        <dbReference type="EC" id="2.7.11.1"/>
    </reaction>
</comment>
<comment type="subcellular location">
    <subcellularLocation>
        <location evidence="1">Membrane</location>
        <topology evidence="1">Single-pass type I membrane protein</topology>
    </subcellularLocation>
</comment>
<reference evidence="18 19" key="1">
    <citation type="submission" date="2017-09" db="EMBL/GenBank/DDBJ databases">
        <title>WGS assembly of Aquilegia coerulea Goldsmith.</title>
        <authorList>
            <person name="Hodges S."/>
            <person name="Kramer E."/>
            <person name="Nordborg M."/>
            <person name="Tomkins J."/>
            <person name="Borevitz J."/>
            <person name="Derieg N."/>
            <person name="Yan J."/>
            <person name="Mihaltcheva S."/>
            <person name="Hayes R.D."/>
            <person name="Rokhsar D."/>
        </authorList>
    </citation>
    <scope>NUCLEOTIDE SEQUENCE [LARGE SCALE GENOMIC DNA]</scope>
    <source>
        <strain evidence="19">cv. Goldsmith</strain>
    </source>
</reference>
<dbReference type="FunFam" id="1.10.510.10:FF:001023">
    <property type="entry name" value="Os07g0541700 protein"/>
    <property type="match status" value="1"/>
</dbReference>
<organism evidence="18 19">
    <name type="scientific">Aquilegia coerulea</name>
    <name type="common">Rocky mountain columbine</name>
    <dbReference type="NCBI Taxonomy" id="218851"/>
    <lineage>
        <taxon>Eukaryota</taxon>
        <taxon>Viridiplantae</taxon>
        <taxon>Streptophyta</taxon>
        <taxon>Embryophyta</taxon>
        <taxon>Tracheophyta</taxon>
        <taxon>Spermatophyta</taxon>
        <taxon>Magnoliopsida</taxon>
        <taxon>Ranunculales</taxon>
        <taxon>Ranunculaceae</taxon>
        <taxon>Thalictroideae</taxon>
        <taxon>Aquilegia</taxon>
    </lineage>
</organism>
<dbReference type="InterPro" id="IPR000719">
    <property type="entry name" value="Prot_kinase_dom"/>
</dbReference>
<evidence type="ECO:0000256" key="15">
    <source>
        <dbReference type="PROSITE-ProRule" id="PRU10141"/>
    </source>
</evidence>
<evidence type="ECO:0000256" key="4">
    <source>
        <dbReference type="ARBA" id="ARBA00022679"/>
    </source>
</evidence>
<evidence type="ECO:0000256" key="16">
    <source>
        <dbReference type="SAM" id="MobiDB-lite"/>
    </source>
</evidence>
<gene>
    <name evidence="18" type="ORF">AQUCO_01000593v1</name>
</gene>
<evidence type="ECO:0000256" key="12">
    <source>
        <dbReference type="ARBA" id="ARBA00023180"/>
    </source>
</evidence>
<keyword evidence="10" id="KW-1133">Transmembrane helix</keyword>
<dbReference type="EMBL" id="KZ305027">
    <property type="protein sequence ID" value="PIA52824.1"/>
    <property type="molecule type" value="Genomic_DNA"/>
</dbReference>
<dbReference type="InterPro" id="IPR001245">
    <property type="entry name" value="Ser-Thr/Tyr_kinase_cat_dom"/>
</dbReference>
<dbReference type="PROSITE" id="PS00108">
    <property type="entry name" value="PROTEIN_KINASE_ST"/>
    <property type="match status" value="1"/>
</dbReference>
<dbReference type="GO" id="GO:0005524">
    <property type="term" value="F:ATP binding"/>
    <property type="evidence" value="ECO:0007669"/>
    <property type="project" value="UniProtKB-UniRule"/>
</dbReference>
<evidence type="ECO:0000256" key="14">
    <source>
        <dbReference type="ARBA" id="ARBA00048679"/>
    </source>
</evidence>
<comment type="catalytic activity">
    <reaction evidence="14">
        <text>L-seryl-[protein] + ATP = O-phospho-L-seryl-[protein] + ADP + H(+)</text>
        <dbReference type="Rhea" id="RHEA:17989"/>
        <dbReference type="Rhea" id="RHEA-COMP:9863"/>
        <dbReference type="Rhea" id="RHEA-COMP:11604"/>
        <dbReference type="ChEBI" id="CHEBI:15378"/>
        <dbReference type="ChEBI" id="CHEBI:29999"/>
        <dbReference type="ChEBI" id="CHEBI:30616"/>
        <dbReference type="ChEBI" id="CHEBI:83421"/>
        <dbReference type="ChEBI" id="CHEBI:456216"/>
        <dbReference type="EC" id="2.7.11.1"/>
    </reaction>
</comment>
<keyword evidence="7 15" id="KW-0547">Nucleotide-binding</keyword>
<keyword evidence="12" id="KW-0325">Glycoprotein</keyword>
<dbReference type="InterPro" id="IPR045874">
    <property type="entry name" value="LRK10/LRL21-25-like"/>
</dbReference>
<evidence type="ECO:0000256" key="10">
    <source>
        <dbReference type="ARBA" id="ARBA00022989"/>
    </source>
</evidence>
<evidence type="ECO:0000256" key="6">
    <source>
        <dbReference type="ARBA" id="ARBA00022729"/>
    </source>
</evidence>
<evidence type="ECO:0000256" key="8">
    <source>
        <dbReference type="ARBA" id="ARBA00022777"/>
    </source>
</evidence>
<dbReference type="AlphaFoldDB" id="A0A2G5EAN5"/>
<dbReference type="SMART" id="SM00248">
    <property type="entry name" value="ANK"/>
    <property type="match status" value="5"/>
</dbReference>
<dbReference type="PROSITE" id="PS50011">
    <property type="entry name" value="PROTEIN_KINASE_DOM"/>
    <property type="match status" value="1"/>
</dbReference>
<dbReference type="Gene3D" id="1.10.510.10">
    <property type="entry name" value="Transferase(Phosphotransferase) domain 1"/>
    <property type="match status" value="1"/>
</dbReference>
<proteinExistence type="predicted"/>
<accession>A0A2G5EAN5</accession>
<keyword evidence="19" id="KW-1185">Reference proteome</keyword>
<dbReference type="GO" id="GO:0004674">
    <property type="term" value="F:protein serine/threonine kinase activity"/>
    <property type="evidence" value="ECO:0007669"/>
    <property type="project" value="UniProtKB-KW"/>
</dbReference>
<dbReference type="EC" id="2.7.11.1" evidence="2"/>
<evidence type="ECO:0000313" key="18">
    <source>
        <dbReference type="EMBL" id="PIA52824.1"/>
    </source>
</evidence>
<dbReference type="Gene3D" id="3.30.200.20">
    <property type="entry name" value="Phosphorylase Kinase, domain 1"/>
    <property type="match status" value="1"/>
</dbReference>
<dbReference type="InterPro" id="IPR002110">
    <property type="entry name" value="Ankyrin_rpt"/>
</dbReference>
<evidence type="ECO:0000256" key="5">
    <source>
        <dbReference type="ARBA" id="ARBA00022692"/>
    </source>
</evidence>
<dbReference type="Pfam" id="PF12796">
    <property type="entry name" value="Ank_2"/>
    <property type="match status" value="1"/>
</dbReference>
<dbReference type="PROSITE" id="PS00107">
    <property type="entry name" value="PROTEIN_KINASE_ATP"/>
    <property type="match status" value="1"/>
</dbReference>
<evidence type="ECO:0000313" key="19">
    <source>
        <dbReference type="Proteomes" id="UP000230069"/>
    </source>
</evidence>
<protein>
    <recommendedName>
        <fullName evidence="2">non-specific serine/threonine protein kinase</fullName>
        <ecNumber evidence="2">2.7.11.1</ecNumber>
    </recommendedName>
</protein>
<name>A0A2G5EAN5_AQUCA</name>
<keyword evidence="11" id="KW-0472">Membrane</keyword>
<feature type="domain" description="Protein kinase" evidence="17">
    <location>
        <begin position="503"/>
        <end position="779"/>
    </location>
</feature>
<evidence type="ECO:0000256" key="3">
    <source>
        <dbReference type="ARBA" id="ARBA00022527"/>
    </source>
</evidence>
<evidence type="ECO:0000256" key="13">
    <source>
        <dbReference type="ARBA" id="ARBA00047899"/>
    </source>
</evidence>
<keyword evidence="6" id="KW-0732">Signal</keyword>
<evidence type="ECO:0000256" key="11">
    <source>
        <dbReference type="ARBA" id="ARBA00023136"/>
    </source>
</evidence>
<dbReference type="GO" id="GO:0016020">
    <property type="term" value="C:membrane"/>
    <property type="evidence" value="ECO:0007669"/>
    <property type="project" value="UniProtKB-SubCell"/>
</dbReference>
<dbReference type="Pfam" id="PF07714">
    <property type="entry name" value="PK_Tyr_Ser-Thr"/>
    <property type="match status" value="1"/>
</dbReference>
<dbReference type="InterPro" id="IPR036770">
    <property type="entry name" value="Ankyrin_rpt-contain_sf"/>
</dbReference>
<dbReference type="Proteomes" id="UP000230069">
    <property type="component" value="Unassembled WGS sequence"/>
</dbReference>
<dbReference type="InterPro" id="IPR008271">
    <property type="entry name" value="Ser/Thr_kinase_AS"/>
</dbReference>
<dbReference type="InterPro" id="IPR017441">
    <property type="entry name" value="Protein_kinase_ATP_BS"/>
</dbReference>
<dbReference type="InParanoid" id="A0A2G5EAN5"/>
<dbReference type="SMART" id="SM00220">
    <property type="entry name" value="S_TKc"/>
    <property type="match status" value="1"/>
</dbReference>
<dbReference type="Gene3D" id="1.25.40.20">
    <property type="entry name" value="Ankyrin repeat-containing domain"/>
    <property type="match status" value="3"/>
</dbReference>
<keyword evidence="5" id="KW-0812">Transmembrane</keyword>
<keyword evidence="9 15" id="KW-0067">ATP-binding</keyword>
<dbReference type="SUPFAM" id="SSF48403">
    <property type="entry name" value="Ankyrin repeat"/>
    <property type="match status" value="1"/>
</dbReference>
<evidence type="ECO:0000259" key="17">
    <source>
        <dbReference type="PROSITE" id="PS50011"/>
    </source>
</evidence>
<evidence type="ECO:0000256" key="9">
    <source>
        <dbReference type="ARBA" id="ARBA00022840"/>
    </source>
</evidence>
<evidence type="ECO:0000256" key="2">
    <source>
        <dbReference type="ARBA" id="ARBA00012513"/>
    </source>
</evidence>
<keyword evidence="8" id="KW-0418">Kinase</keyword>
<dbReference type="SUPFAM" id="SSF56112">
    <property type="entry name" value="Protein kinase-like (PK-like)"/>
    <property type="match status" value="1"/>
</dbReference>
<keyword evidence="3" id="KW-0723">Serine/threonine-protein kinase</keyword>
<sequence>MDLFDRVKKGDPDYIKTVTADVLLKARDERERTVLLVATEQNQLDCCKEILKKCFSLLYIQQNSYPNNTVLHEALFNKTTSYMFIDFFLSVGLDAATNESSRKENMLRFKKWIKLKSWFGHTALTYATSEGNLHIVKRLIEVDREYNLGLAKEETVQRGSNIKKTALQLALEYENQEMIKLLTDEGEGDPYSDYIPYSIAMDMFDHVKKGDLDYVKTVKQEVLLKSRDEIGSSVLHIATFENQLDCCQEILKRCPSLLYHQNNLKHTVLHQATFKRNLAYRLVNLFVGVGLDAATIEGNIESKGKNMQRFKNWINLQTWSGDTALTRAILNNCGHDTVKRLGQSERAFQLALENGDQEIIKLFSQGTDPDLEYDVNSDEKKSLLIVTTQAQEALHTGNSSDSAGRKDVTDEANTDGNKSLLISMTKSQETLHTGNNSDSAGNDVTARFKKVDHISRVTEMMDKFNVEEFDANANSESVTRFLSELASEKPQPYSYAQLKDFTKDFSNILGSGGFGYVYKGQFPDGVPIAVKVLKNSRADIMEMQFKAEVGTMGRTYHRNLIKLYGYCYEAKTKALIYEYMENGSLDTILFERKFDIPWLKLYTIAIEIAQGISYLHESCHPQIIHHDIKPGNVLLDSKHSPKVIDFGLARLNMEKSQFVQSRIRGSQGYVAPEMCLPTVAISCKCDVYSFGMMLFDILGSKRNCAGQGWFPGQVWQKVQENQLDSFIIDCGIEEENKVNAKILSIVALMCAQYIPRNRPSMSTVVKMLEGEIEPGTPVINPFPYYDISSENSMYGEM</sequence>